<sequence>MKRTALLLVVLTTLISSLQAQARHSDSDFRERQRERMKERRKEKERKKKINRINWSANYQDLLNENGRFFQRLFRRHDAGRIIGLELIIASSSWSNIESGFGHTMLRFVDDIGTESDDVVLSFVANVDSVKLNYVKGIFGGYPVFPQVKSLRLFMDEYNNRQKRDLDRYIIISNEEIRNNVINELKEQWRQIAKHRIETHKGVMQETVEKLKNYSSEKYGQGQYGILPLRSQTGSIYALSAIPKKTEGQVKTTVEEIFPLLYDLPQSSDLGDYTFFANNCAGALVNFFKQVGLPYHKSLGIKGRIPLALPKYLKRALVNPYPIIKIKSLRELKEKVVEILDLKDIDQLRYDIKPEQVKVLINKLTLNEIRKLNEIVSFDLAAFNEYKAFIKKTDRIGFDELHGLEKVPANLYEICNNSKCESEIKTSLESFYGKGTLAKIQEEGQKLSKREIIKWKRDHRTKRRVRVYTDPYEGLLVNKEILDHQKRFYLLHERW</sequence>
<dbReference type="EMBL" id="QDKL01000002">
    <property type="protein sequence ID" value="RZF21464.1"/>
    <property type="molecule type" value="Genomic_DNA"/>
</dbReference>
<evidence type="ECO:0000313" key="4">
    <source>
        <dbReference type="EMBL" id="RZF21464.1"/>
    </source>
</evidence>
<keyword evidence="2" id="KW-0732">Signal</keyword>
<dbReference type="InterPro" id="IPR025178">
    <property type="entry name" value="Lnb_N"/>
</dbReference>
<evidence type="ECO:0000259" key="3">
    <source>
        <dbReference type="Pfam" id="PF13387"/>
    </source>
</evidence>
<evidence type="ECO:0000256" key="1">
    <source>
        <dbReference type="SAM" id="MobiDB-lite"/>
    </source>
</evidence>
<gene>
    <name evidence="4" type="ORF">DAY19_07190</name>
</gene>
<feature type="compositionally biased region" description="Basic and acidic residues" evidence="1">
    <location>
        <begin position="26"/>
        <end position="42"/>
    </location>
</feature>
<evidence type="ECO:0000256" key="2">
    <source>
        <dbReference type="SAM" id="SignalP"/>
    </source>
</evidence>
<dbReference type="Proteomes" id="UP000443582">
    <property type="component" value="Unassembled WGS sequence"/>
</dbReference>
<accession>A0ABY0IEU9</accession>
<feature type="chain" id="PRO_5045148746" evidence="2">
    <location>
        <begin position="23"/>
        <end position="495"/>
    </location>
</feature>
<feature type="domain" description="Lnb N-terminal periplasmic" evidence="3">
    <location>
        <begin position="85"/>
        <end position="187"/>
    </location>
</feature>
<proteinExistence type="predicted"/>
<name>A0ABY0IEU9_9BACT</name>
<evidence type="ECO:0000313" key="5">
    <source>
        <dbReference type="Proteomes" id="UP000443582"/>
    </source>
</evidence>
<protein>
    <submittedName>
        <fullName evidence="4">DUF4105 domain-containing protein</fullName>
    </submittedName>
</protein>
<feature type="signal peptide" evidence="2">
    <location>
        <begin position="1"/>
        <end position="22"/>
    </location>
</feature>
<comment type="caution">
    <text evidence="4">The sequence shown here is derived from an EMBL/GenBank/DDBJ whole genome shotgun (WGS) entry which is preliminary data.</text>
</comment>
<feature type="region of interest" description="Disordered" evidence="1">
    <location>
        <begin position="26"/>
        <end position="45"/>
    </location>
</feature>
<dbReference type="Pfam" id="PF13387">
    <property type="entry name" value="Lnb_N"/>
    <property type="match status" value="1"/>
</dbReference>
<keyword evidence="5" id="KW-1185">Reference proteome</keyword>
<organism evidence="4 5">
    <name type="scientific">Halobacteriovorax vibrionivorans</name>
    <dbReference type="NCBI Taxonomy" id="2152716"/>
    <lineage>
        <taxon>Bacteria</taxon>
        <taxon>Pseudomonadati</taxon>
        <taxon>Bdellovibrionota</taxon>
        <taxon>Bacteriovoracia</taxon>
        <taxon>Bacteriovoracales</taxon>
        <taxon>Halobacteriovoraceae</taxon>
        <taxon>Halobacteriovorax</taxon>
    </lineage>
</organism>
<dbReference type="RefSeq" id="WP_115360878.1">
    <property type="nucleotide sequence ID" value="NZ_QDKL01000002.1"/>
</dbReference>
<reference evidence="5" key="1">
    <citation type="journal article" date="2019" name="Int. J. Syst. Evol. Microbiol.">
        <title>Halobacteriovorax valvorus sp. nov., a novel prokaryotic predator isolated from coastal seawater of China.</title>
        <authorList>
            <person name="Chen M.-X."/>
        </authorList>
    </citation>
    <scope>NUCLEOTIDE SEQUENCE [LARGE SCALE GENOMIC DNA]</scope>
    <source>
        <strain evidence="5">BL9</strain>
    </source>
</reference>